<sequence length="125" mass="13004">MIQTLLQVALGGAIGASARYMTNVAAMRLIGPGFPWGTVAVNVAGSFLMGVMVVVLAHRDGMRLAPFLMTGVLGGFTTFSAFSLDALTIWERGQTTIATAYVAGSVVLSLAAIVAGMSFTRWAFA</sequence>
<evidence type="ECO:0000256" key="9">
    <source>
        <dbReference type="ARBA" id="ARBA00023303"/>
    </source>
</evidence>
<feature type="transmembrane region" description="Helical" evidence="12">
    <location>
        <begin position="64"/>
        <end position="84"/>
    </location>
</feature>
<dbReference type="PANTHER" id="PTHR28259">
    <property type="entry name" value="FLUORIDE EXPORT PROTEIN 1-RELATED"/>
    <property type="match status" value="1"/>
</dbReference>
<dbReference type="NCBIfam" id="NF010791">
    <property type="entry name" value="PRK14195.1"/>
    <property type="match status" value="1"/>
</dbReference>
<keyword evidence="4 12" id="KW-0812">Transmembrane</keyword>
<evidence type="ECO:0000313" key="13">
    <source>
        <dbReference type="EMBL" id="MCV2865950.1"/>
    </source>
</evidence>
<comment type="activity regulation">
    <text evidence="12">Na(+) is not transported, but it plays an essential structural role and its presence is essential for fluoride channel function.</text>
</comment>
<accession>A0ABT2Z478</accession>
<keyword evidence="3" id="KW-0997">Cell inner membrane</keyword>
<feature type="transmembrane region" description="Helical" evidence="12">
    <location>
        <begin position="96"/>
        <end position="119"/>
    </location>
</feature>
<evidence type="ECO:0000256" key="6">
    <source>
        <dbReference type="ARBA" id="ARBA00023053"/>
    </source>
</evidence>
<evidence type="ECO:0000256" key="7">
    <source>
        <dbReference type="ARBA" id="ARBA00023065"/>
    </source>
</evidence>
<reference evidence="13 14" key="1">
    <citation type="submission" date="2022-10" db="EMBL/GenBank/DDBJ databases">
        <title>Defluviimonas sp. nov., isolated from ocean surface water.</title>
        <authorList>
            <person name="He W."/>
            <person name="Wang L."/>
            <person name="Zhang D.-F."/>
        </authorList>
    </citation>
    <scope>NUCLEOTIDE SEQUENCE [LARGE SCALE GENOMIC DNA]</scope>
    <source>
        <strain evidence="13 14">WL0075</strain>
    </source>
</reference>
<keyword evidence="5 12" id="KW-1133">Transmembrane helix</keyword>
<evidence type="ECO:0000256" key="5">
    <source>
        <dbReference type="ARBA" id="ARBA00022989"/>
    </source>
</evidence>
<keyword evidence="8 12" id="KW-0472">Membrane</keyword>
<keyword evidence="12" id="KW-0813">Transport</keyword>
<evidence type="ECO:0000256" key="8">
    <source>
        <dbReference type="ARBA" id="ARBA00023136"/>
    </source>
</evidence>
<keyword evidence="9 12" id="KW-0407">Ion channel</keyword>
<evidence type="ECO:0000256" key="1">
    <source>
        <dbReference type="ARBA" id="ARBA00004651"/>
    </source>
</evidence>
<evidence type="ECO:0000313" key="14">
    <source>
        <dbReference type="Proteomes" id="UP001652503"/>
    </source>
</evidence>
<dbReference type="Pfam" id="PF02537">
    <property type="entry name" value="CRCB"/>
    <property type="match status" value="1"/>
</dbReference>
<evidence type="ECO:0000256" key="11">
    <source>
        <dbReference type="ARBA" id="ARBA00035585"/>
    </source>
</evidence>
<dbReference type="HAMAP" id="MF_00454">
    <property type="entry name" value="FluC"/>
    <property type="match status" value="1"/>
</dbReference>
<dbReference type="EMBL" id="JAOWLA010000014">
    <property type="protein sequence ID" value="MCV2865950.1"/>
    <property type="molecule type" value="Genomic_DNA"/>
</dbReference>
<keyword evidence="14" id="KW-1185">Reference proteome</keyword>
<feature type="binding site" evidence="12">
    <location>
        <position position="74"/>
    </location>
    <ligand>
        <name>Na(+)</name>
        <dbReference type="ChEBI" id="CHEBI:29101"/>
        <note>structural</note>
    </ligand>
</feature>
<keyword evidence="2 12" id="KW-1003">Cell membrane</keyword>
<comment type="catalytic activity">
    <reaction evidence="11">
        <text>fluoride(in) = fluoride(out)</text>
        <dbReference type="Rhea" id="RHEA:76159"/>
        <dbReference type="ChEBI" id="CHEBI:17051"/>
    </reaction>
    <physiologicalReaction direction="left-to-right" evidence="11">
        <dbReference type="Rhea" id="RHEA:76160"/>
    </physiologicalReaction>
</comment>
<dbReference type="PANTHER" id="PTHR28259:SF1">
    <property type="entry name" value="FLUORIDE EXPORT PROTEIN 1-RELATED"/>
    <property type="match status" value="1"/>
</dbReference>
<feature type="transmembrane region" description="Helical" evidence="12">
    <location>
        <begin position="34"/>
        <end position="57"/>
    </location>
</feature>
<evidence type="ECO:0000256" key="12">
    <source>
        <dbReference type="HAMAP-Rule" id="MF_00454"/>
    </source>
</evidence>
<feature type="binding site" evidence="12">
    <location>
        <position position="77"/>
    </location>
    <ligand>
        <name>Na(+)</name>
        <dbReference type="ChEBI" id="CHEBI:29101"/>
        <note>structural</note>
    </ligand>
</feature>
<comment type="subcellular location">
    <subcellularLocation>
        <location evidence="1 12">Cell membrane</location>
        <topology evidence="1 12">Multi-pass membrane protein</topology>
    </subcellularLocation>
</comment>
<dbReference type="RefSeq" id="WP_263722481.1">
    <property type="nucleotide sequence ID" value="NZ_JAOWLA010000014.1"/>
</dbReference>
<evidence type="ECO:0000256" key="10">
    <source>
        <dbReference type="ARBA" id="ARBA00035120"/>
    </source>
</evidence>
<evidence type="ECO:0000256" key="3">
    <source>
        <dbReference type="ARBA" id="ARBA00022519"/>
    </source>
</evidence>
<keyword evidence="6 12" id="KW-0915">Sodium</keyword>
<gene>
    <name evidence="12 13" type="primary">crcB</name>
    <name evidence="12" type="synonym">fluC</name>
    <name evidence="13" type="ORF">OE647_14595</name>
</gene>
<dbReference type="Proteomes" id="UP001652503">
    <property type="component" value="Unassembled WGS sequence"/>
</dbReference>
<protein>
    <recommendedName>
        <fullName evidence="12">Fluoride-specific ion channel FluC</fullName>
    </recommendedName>
</protein>
<name>A0ABT2Z478_9RHOB</name>
<organism evidence="13 14">
    <name type="scientific">Albidovulum sediminicola</name>
    <dbReference type="NCBI Taxonomy" id="2984331"/>
    <lineage>
        <taxon>Bacteria</taxon>
        <taxon>Pseudomonadati</taxon>
        <taxon>Pseudomonadota</taxon>
        <taxon>Alphaproteobacteria</taxon>
        <taxon>Rhodobacterales</taxon>
        <taxon>Paracoccaceae</taxon>
        <taxon>Albidovulum</taxon>
    </lineage>
</organism>
<dbReference type="InterPro" id="IPR003691">
    <property type="entry name" value="FluC"/>
</dbReference>
<proteinExistence type="inferred from homology"/>
<dbReference type="NCBIfam" id="NF010805">
    <property type="entry name" value="PRK14209.1"/>
    <property type="match status" value="1"/>
</dbReference>
<comment type="function">
    <text evidence="12">Fluoride-specific ion channel. Important for reducing fluoride concentration in the cell, thus reducing its toxicity.</text>
</comment>
<comment type="similarity">
    <text evidence="10 12">Belongs to the fluoride channel Fluc/FEX (TC 1.A.43) family.</text>
</comment>
<keyword evidence="7 12" id="KW-0406">Ion transport</keyword>
<comment type="caution">
    <text evidence="13">The sequence shown here is derived from an EMBL/GenBank/DDBJ whole genome shotgun (WGS) entry which is preliminary data.</text>
</comment>
<evidence type="ECO:0000256" key="2">
    <source>
        <dbReference type="ARBA" id="ARBA00022475"/>
    </source>
</evidence>
<keyword evidence="12" id="KW-0479">Metal-binding</keyword>
<evidence type="ECO:0000256" key="4">
    <source>
        <dbReference type="ARBA" id="ARBA00022692"/>
    </source>
</evidence>